<sequence>MWRNFQIILLPLHWRVQEDREMQYQRRNTGRAILLALQDIRGLHLENN</sequence>
<evidence type="ECO:0000313" key="2">
    <source>
        <dbReference type="Proteomes" id="UP000004525"/>
    </source>
</evidence>
<organism evidence="1 2">
    <name type="scientific">Lacticaseibacillus rhamnosus (strain LMS2-1)</name>
    <dbReference type="NCBI Taxonomy" id="525361"/>
    <lineage>
        <taxon>Bacteria</taxon>
        <taxon>Bacillati</taxon>
        <taxon>Bacillota</taxon>
        <taxon>Bacilli</taxon>
        <taxon>Lactobacillales</taxon>
        <taxon>Lactobacillaceae</taxon>
        <taxon>Lacticaseibacillus</taxon>
    </lineage>
</organism>
<keyword evidence="2" id="KW-1185">Reference proteome</keyword>
<dbReference type="AlphaFoldDB" id="C2K011"/>
<dbReference type="HOGENOM" id="CLU_3154277_0_0_9"/>
<reference evidence="1" key="1">
    <citation type="submission" date="2009-01" db="EMBL/GenBank/DDBJ databases">
        <authorList>
            <person name="Qin X."/>
            <person name="Bachman B."/>
            <person name="Battles P."/>
            <person name="Bell A."/>
            <person name="Bess C."/>
            <person name="Bickham C."/>
            <person name="Chaboub L."/>
            <person name="Chen D."/>
            <person name="Coyle M."/>
            <person name="Deiros D.R."/>
            <person name="Dinh H."/>
            <person name="Forbes L."/>
            <person name="Fowler G."/>
            <person name="Francisco L."/>
            <person name="Fu Q."/>
            <person name="Gubbala S."/>
            <person name="Hale W."/>
            <person name="Han Y."/>
            <person name="Hemphill L."/>
            <person name="Highlander S.K."/>
            <person name="Hirani K."/>
            <person name="Hogues M."/>
            <person name="Jackson L."/>
            <person name="Jakkamsetti A."/>
            <person name="Javaid M."/>
            <person name="Jiang H."/>
            <person name="Korchina V."/>
            <person name="Kovar C."/>
            <person name="Lara F."/>
            <person name="Lee S."/>
            <person name="Mata R."/>
            <person name="Mathew T."/>
            <person name="Moen C."/>
            <person name="Morales K."/>
            <person name="Munidasa M."/>
            <person name="Nazareth L."/>
            <person name="Ngo R."/>
            <person name="Nguyen L."/>
            <person name="Okwuonu G."/>
            <person name="Ongeri F."/>
            <person name="Patil S."/>
            <person name="Petrosino J."/>
            <person name="Pham C."/>
            <person name="Pham P."/>
            <person name="Pu L.-L."/>
            <person name="Puazo M."/>
            <person name="Raj R."/>
            <person name="Reid J."/>
            <person name="Rouhana J."/>
            <person name="Saada N."/>
            <person name="Shang Y."/>
            <person name="Simmons D."/>
            <person name="Thornton R."/>
            <person name="Warren J."/>
            <person name="Weissenberger G."/>
            <person name="Zhang J."/>
            <person name="Zhang L."/>
            <person name="Zhou C."/>
            <person name="Zhu D."/>
            <person name="Muzny D."/>
            <person name="Worley K."/>
            <person name="Gibbs R."/>
        </authorList>
    </citation>
    <scope>NUCLEOTIDE SEQUENCE [LARGE SCALE GENOMIC DNA]</scope>
    <source>
        <strain evidence="1">LMS2-1</strain>
    </source>
</reference>
<proteinExistence type="predicted"/>
<evidence type="ECO:0000313" key="1">
    <source>
        <dbReference type="EMBL" id="EEN79298.1"/>
    </source>
</evidence>
<gene>
    <name evidence="1" type="ORF">HMPREF0539_2496</name>
</gene>
<dbReference type="EMBL" id="ACIZ01000101">
    <property type="protein sequence ID" value="EEN79298.1"/>
    <property type="molecule type" value="Genomic_DNA"/>
</dbReference>
<name>C2K011_LACRM</name>
<dbReference type="Proteomes" id="UP000004525">
    <property type="component" value="Unassembled WGS sequence"/>
</dbReference>
<protein>
    <submittedName>
        <fullName evidence="1">Uncharacterized protein</fullName>
    </submittedName>
</protein>
<accession>C2K011</accession>
<comment type="caution">
    <text evidence="1">The sequence shown here is derived from an EMBL/GenBank/DDBJ whole genome shotgun (WGS) entry which is preliminary data.</text>
</comment>